<accession>A0A5C7G0R6</accession>
<gene>
    <name evidence="4" type="ORF">FVD38_04735</name>
</gene>
<dbReference type="PANTHER" id="PTHR13504:SF38">
    <property type="entry name" value="FIDO DOMAIN-CONTAINING PROTEIN"/>
    <property type="match status" value="1"/>
</dbReference>
<evidence type="ECO:0000256" key="1">
    <source>
        <dbReference type="PIRSR" id="PIRSR640198-1"/>
    </source>
</evidence>
<evidence type="ECO:0000313" key="5">
    <source>
        <dbReference type="Proteomes" id="UP000321413"/>
    </source>
</evidence>
<protein>
    <submittedName>
        <fullName evidence="4">Fic family protein</fullName>
    </submittedName>
</protein>
<dbReference type="GO" id="GO:0005524">
    <property type="term" value="F:ATP binding"/>
    <property type="evidence" value="ECO:0007669"/>
    <property type="project" value="UniProtKB-KW"/>
</dbReference>
<dbReference type="Proteomes" id="UP000321413">
    <property type="component" value="Unassembled WGS sequence"/>
</dbReference>
<dbReference type="EMBL" id="VPFD01000004">
    <property type="protein sequence ID" value="TXG01160.1"/>
    <property type="molecule type" value="Genomic_DNA"/>
</dbReference>
<sequence>MDTSNRPVGYTWLRQQFKISTSPISHESYIGGRASSVATEHGVLQEVFVPSYWPGDDPFEHIVFALKYDHLHLDMLRQVFAKLGPEQVLDYVEKQPNGKYTRQIGYLYEFLSDTTLPLSVTMGGTYVELLSSDNYLVSAHPQRDSRWRVTDNLLGSRHFAPVVRRNAEINSLLIKDFTEALQSFKQQVEPVLFQRAVDYLYFKETRSSYDIERETPSPDREQRFVAALRNAGNDTLTQVLSETSLTQLQNLIVEPRYAQQGFRRHQNYVGESPPGRPTIVHYVCPPGELVESLMTGLLDCAKRTDGLNPIVRAALIAFGFVFVHPFEDGNGRIHRFLIHDFLTRGGLVPEGMILPVSAYMLHHPREYERALEAFSKPLRRVVRFQLDDDEMLTIVNPDEAGGYYRYPDLTTQAGYLLYAVQETITTELASEILFIRNYDQAREAIREVIDMPDRRLDKLIKLLHQNRGALSKSKRHLYQELDDAELNRIELAYQSAFAQQTLSLDGDALPGQP</sequence>
<feature type="domain" description="Fido" evidence="3">
    <location>
        <begin position="240"/>
        <end position="387"/>
    </location>
</feature>
<keyword evidence="2" id="KW-0067">ATP-binding</keyword>
<feature type="binding site" evidence="2">
    <location>
        <begin position="328"/>
        <end position="335"/>
    </location>
    <ligand>
        <name>ATP</name>
        <dbReference type="ChEBI" id="CHEBI:30616"/>
    </ligand>
</feature>
<comment type="caution">
    <text evidence="4">The sequence shown here is derived from an EMBL/GenBank/DDBJ whole genome shotgun (WGS) entry which is preliminary data.</text>
</comment>
<dbReference type="AlphaFoldDB" id="A0A5C7G0R6"/>
<dbReference type="InterPro" id="IPR040198">
    <property type="entry name" value="Fido_containing"/>
</dbReference>
<keyword evidence="5" id="KW-1185">Reference proteome</keyword>
<dbReference type="InterPro" id="IPR036597">
    <property type="entry name" value="Fido-like_dom_sf"/>
</dbReference>
<dbReference type="SUPFAM" id="SSF140931">
    <property type="entry name" value="Fic-like"/>
    <property type="match status" value="1"/>
</dbReference>
<dbReference type="PROSITE" id="PS51459">
    <property type="entry name" value="FIDO"/>
    <property type="match status" value="1"/>
</dbReference>
<dbReference type="Pfam" id="PF02661">
    <property type="entry name" value="Fic"/>
    <property type="match status" value="1"/>
</dbReference>
<feature type="active site" evidence="1">
    <location>
        <position position="324"/>
    </location>
</feature>
<proteinExistence type="predicted"/>
<dbReference type="InterPro" id="IPR003812">
    <property type="entry name" value="Fido"/>
</dbReference>
<evidence type="ECO:0000313" key="4">
    <source>
        <dbReference type="EMBL" id="TXG01160.1"/>
    </source>
</evidence>
<evidence type="ECO:0000256" key="2">
    <source>
        <dbReference type="PIRSR" id="PIRSR640198-2"/>
    </source>
</evidence>
<name>A0A5C7G0R6_9BURK</name>
<evidence type="ECO:0000259" key="3">
    <source>
        <dbReference type="PROSITE" id="PS51459"/>
    </source>
</evidence>
<dbReference type="RefSeq" id="WP_147933756.1">
    <property type="nucleotide sequence ID" value="NZ_VPFD01000004.1"/>
</dbReference>
<keyword evidence="2" id="KW-0547">Nucleotide-binding</keyword>
<organism evidence="4 5">
    <name type="scientific">Massilia arenae</name>
    <dbReference type="NCBI Taxonomy" id="2603288"/>
    <lineage>
        <taxon>Bacteria</taxon>
        <taxon>Pseudomonadati</taxon>
        <taxon>Pseudomonadota</taxon>
        <taxon>Betaproteobacteria</taxon>
        <taxon>Burkholderiales</taxon>
        <taxon>Oxalobacteraceae</taxon>
        <taxon>Telluria group</taxon>
        <taxon>Massilia</taxon>
    </lineage>
</organism>
<dbReference type="PANTHER" id="PTHR13504">
    <property type="entry name" value="FIDO DOMAIN-CONTAINING PROTEIN DDB_G0283145"/>
    <property type="match status" value="1"/>
</dbReference>
<dbReference type="Gene3D" id="1.10.3290.10">
    <property type="entry name" value="Fido-like domain"/>
    <property type="match status" value="1"/>
</dbReference>
<reference evidence="4 5" key="1">
    <citation type="submission" date="2019-08" db="EMBL/GenBank/DDBJ databases">
        <title>Massilia golmudensis sp. nov., isolated from sand in the Qinghai-Tibetan Plateau.</title>
        <authorList>
            <person name="Zhang B."/>
        </authorList>
    </citation>
    <scope>NUCLEOTIDE SEQUENCE [LARGE SCALE GENOMIC DNA]</scope>
    <source>
        <strain evidence="4 5">GEM5</strain>
    </source>
</reference>